<dbReference type="EMBL" id="CP055153">
    <property type="protein sequence ID" value="QMU29568.1"/>
    <property type="molecule type" value="Genomic_DNA"/>
</dbReference>
<dbReference type="RefSeq" id="WP_182412028.1">
    <property type="nucleotide sequence ID" value="NZ_CP055153.1"/>
</dbReference>
<accession>A0A7L7L9R8</accession>
<dbReference type="AlphaFoldDB" id="A0A7L7L9R8"/>
<reference evidence="1 2" key="2">
    <citation type="submission" date="2020-08" db="EMBL/GenBank/DDBJ databases">
        <title>Adhaeribacter dokdonensis sp. nov., isolated from the rhizosphere of Elymus tsukushiensis, a plant native to the Dokdo Islands, Republic of Korea.</title>
        <authorList>
            <person name="Ghim S.Y."/>
        </authorList>
    </citation>
    <scope>NUCLEOTIDE SEQUENCE [LARGE SCALE GENOMIC DNA]</scope>
    <source>
        <strain evidence="1 2">KUDC8001</strain>
    </source>
</reference>
<evidence type="ECO:0000313" key="1">
    <source>
        <dbReference type="EMBL" id="QMU29568.1"/>
    </source>
</evidence>
<reference evidence="1 2" key="1">
    <citation type="submission" date="2020-06" db="EMBL/GenBank/DDBJ databases">
        <authorList>
            <person name="Hwang Y.J."/>
        </authorList>
    </citation>
    <scope>NUCLEOTIDE SEQUENCE [LARGE SCALE GENOMIC DNA]</scope>
    <source>
        <strain evidence="1 2">KUDC8001</strain>
    </source>
</reference>
<name>A0A7L7L9R8_9BACT</name>
<keyword evidence="2" id="KW-1185">Reference proteome</keyword>
<evidence type="ECO:0000313" key="2">
    <source>
        <dbReference type="Proteomes" id="UP000514509"/>
    </source>
</evidence>
<proteinExistence type="predicted"/>
<sequence length="60" mass="6475">MIYEYLADKTYLTGGVSQIAANGLLIRILGTSGEQLVQCLQEISALLQTVEAVKAETVVF</sequence>
<gene>
    <name evidence="1" type="ORF">HUW48_16690</name>
</gene>
<dbReference type="Proteomes" id="UP000514509">
    <property type="component" value="Chromosome"/>
</dbReference>
<dbReference type="KEGG" id="add:HUW48_16690"/>
<organism evidence="1 2">
    <name type="scientific">Adhaeribacter radiodurans</name>
    <dbReference type="NCBI Taxonomy" id="2745197"/>
    <lineage>
        <taxon>Bacteria</taxon>
        <taxon>Pseudomonadati</taxon>
        <taxon>Bacteroidota</taxon>
        <taxon>Cytophagia</taxon>
        <taxon>Cytophagales</taxon>
        <taxon>Hymenobacteraceae</taxon>
        <taxon>Adhaeribacter</taxon>
    </lineage>
</organism>
<protein>
    <submittedName>
        <fullName evidence="1">Uncharacterized protein</fullName>
    </submittedName>
</protein>